<comment type="caution">
    <text evidence="3">The sequence shown here is derived from an EMBL/GenBank/DDBJ whole genome shotgun (WGS) entry which is preliminary data.</text>
</comment>
<dbReference type="Gene3D" id="3.40.50.720">
    <property type="entry name" value="NAD(P)-binding Rossmann-like Domain"/>
    <property type="match status" value="1"/>
</dbReference>
<dbReference type="PRINTS" id="PR00081">
    <property type="entry name" value="GDHRDH"/>
</dbReference>
<dbReference type="InterPro" id="IPR036291">
    <property type="entry name" value="NAD(P)-bd_dom_sf"/>
</dbReference>
<reference evidence="3 4" key="1">
    <citation type="journal article" date="2015" name="Genome Announc.">
        <title>Expanding the biotechnology potential of lactobacilli through comparative genomics of 213 strains and associated genera.</title>
        <authorList>
            <person name="Sun Z."/>
            <person name="Harris H.M."/>
            <person name="McCann A."/>
            <person name="Guo C."/>
            <person name="Argimon S."/>
            <person name="Zhang W."/>
            <person name="Yang X."/>
            <person name="Jeffery I.B."/>
            <person name="Cooney J.C."/>
            <person name="Kagawa T.F."/>
            <person name="Liu W."/>
            <person name="Song Y."/>
            <person name="Salvetti E."/>
            <person name="Wrobel A."/>
            <person name="Rasinkangas P."/>
            <person name="Parkhill J."/>
            <person name="Rea M.C."/>
            <person name="O'Sullivan O."/>
            <person name="Ritari J."/>
            <person name="Douillard F.P."/>
            <person name="Paul Ross R."/>
            <person name="Yang R."/>
            <person name="Briner A.E."/>
            <person name="Felis G.E."/>
            <person name="de Vos W.M."/>
            <person name="Barrangou R."/>
            <person name="Klaenhammer T.R."/>
            <person name="Caufield P.W."/>
            <person name="Cui Y."/>
            <person name="Zhang H."/>
            <person name="O'Toole P.W."/>
        </authorList>
    </citation>
    <scope>NUCLEOTIDE SEQUENCE [LARGE SCALE GENOMIC DNA]</scope>
    <source>
        <strain evidence="3 4">DSM 19906</strain>
    </source>
</reference>
<comment type="similarity">
    <text evidence="1">Belongs to the short-chain dehydrogenases/reductases (SDR) family.</text>
</comment>
<keyword evidence="4" id="KW-1185">Reference proteome</keyword>
<name>A0A0R1NJ56_9LACO</name>
<gene>
    <name evidence="3" type="ORF">FC98_GL001731</name>
</gene>
<dbReference type="SUPFAM" id="SSF51735">
    <property type="entry name" value="NAD(P)-binding Rossmann-fold domains"/>
    <property type="match status" value="1"/>
</dbReference>
<proteinExistence type="inferred from homology"/>
<dbReference type="Proteomes" id="UP000051439">
    <property type="component" value="Unassembled WGS sequence"/>
</dbReference>
<dbReference type="EMBL" id="AZEB01000030">
    <property type="protein sequence ID" value="KRL20321.1"/>
    <property type="molecule type" value="Genomic_DNA"/>
</dbReference>
<accession>A0A0R1NJ56</accession>
<sequence length="278" mass="30975">MLLFLLIKNGTSWQMLKYVHTLTFIRRRTMTKKVLITGANRGIGFETARQLAHQGWYVLLGVRNIQRGQTALAKLNAENLSNVELIHIDLNNLETLDEAVTEVNRHHPDLQVIVNNAGIAGDMNKGPLDFSAKELDNLMKVNVEGNFEMIKQFTPILAKNQGKIVCLTIPTIINNFFKPFGYLTSKSALNTLIKLIGNDYKQNHIPVEVFGVIPGGVTTDLNDHMSGWMMHSVEEGGQIIAAAVNDAHNHQGKIINRMGIVSLGAKHIWSKIKPTHKS</sequence>
<dbReference type="InterPro" id="IPR002347">
    <property type="entry name" value="SDR_fam"/>
</dbReference>
<keyword evidence="2" id="KW-0560">Oxidoreductase</keyword>
<dbReference type="PATRIC" id="fig|1423766.4.peg.1790"/>
<evidence type="ECO:0000256" key="2">
    <source>
        <dbReference type="ARBA" id="ARBA00023002"/>
    </source>
</evidence>
<evidence type="ECO:0000313" key="4">
    <source>
        <dbReference type="Proteomes" id="UP000051439"/>
    </source>
</evidence>
<dbReference type="AlphaFoldDB" id="A0A0R1NJ56"/>
<organism evidence="3 4">
    <name type="scientific">Lentilactobacillus kisonensis DSM 19906 = JCM 15041</name>
    <dbReference type="NCBI Taxonomy" id="1423766"/>
    <lineage>
        <taxon>Bacteria</taxon>
        <taxon>Bacillati</taxon>
        <taxon>Bacillota</taxon>
        <taxon>Bacilli</taxon>
        <taxon>Lactobacillales</taxon>
        <taxon>Lactobacillaceae</taxon>
        <taxon>Lentilactobacillus</taxon>
    </lineage>
</organism>
<protein>
    <submittedName>
        <fullName evidence="3">Carbonyl reductase</fullName>
    </submittedName>
</protein>
<evidence type="ECO:0000313" key="3">
    <source>
        <dbReference type="EMBL" id="KRL20321.1"/>
    </source>
</evidence>
<evidence type="ECO:0000256" key="1">
    <source>
        <dbReference type="ARBA" id="ARBA00006484"/>
    </source>
</evidence>
<dbReference type="GO" id="GO:0016491">
    <property type="term" value="F:oxidoreductase activity"/>
    <property type="evidence" value="ECO:0007669"/>
    <property type="project" value="UniProtKB-KW"/>
</dbReference>
<dbReference type="PANTHER" id="PTHR43669">
    <property type="entry name" value="5-KETO-D-GLUCONATE 5-REDUCTASE"/>
    <property type="match status" value="1"/>
</dbReference>
<dbReference type="PANTHER" id="PTHR43669:SF3">
    <property type="entry name" value="ALCOHOL DEHYDROGENASE, PUTATIVE (AFU_ORTHOLOGUE AFUA_3G03445)-RELATED"/>
    <property type="match status" value="1"/>
</dbReference>
<dbReference type="Pfam" id="PF00106">
    <property type="entry name" value="adh_short"/>
    <property type="match status" value="1"/>
</dbReference>